<dbReference type="PANTHER" id="PTHR35848">
    <property type="entry name" value="OXALATE-BINDING PROTEIN"/>
    <property type="match status" value="1"/>
</dbReference>
<dbReference type="InterPro" id="IPR011051">
    <property type="entry name" value="RmlC_Cupin_sf"/>
</dbReference>
<accession>A0A2N7FIQ4</accession>
<dbReference type="AlphaFoldDB" id="A0A2N7FIQ4"/>
<dbReference type="InterPro" id="IPR013096">
    <property type="entry name" value="Cupin_2"/>
</dbReference>
<keyword evidence="1" id="KW-0479">Metal-binding</keyword>
<dbReference type="Pfam" id="PF07883">
    <property type="entry name" value="Cupin_2"/>
    <property type="match status" value="1"/>
</dbReference>
<evidence type="ECO:0000256" key="1">
    <source>
        <dbReference type="ARBA" id="ARBA00022723"/>
    </source>
</evidence>
<dbReference type="RefSeq" id="WP_102515643.1">
    <property type="nucleotide sequence ID" value="NZ_CAWNSM010000012.1"/>
</dbReference>
<feature type="domain" description="Cupin type-2" evidence="2">
    <location>
        <begin position="53"/>
        <end position="117"/>
    </location>
</feature>
<comment type="caution">
    <text evidence="3">The sequence shown here is derived from an EMBL/GenBank/DDBJ whole genome shotgun (WGS) entry which is preliminary data.</text>
</comment>
<dbReference type="GO" id="GO:0046872">
    <property type="term" value="F:metal ion binding"/>
    <property type="evidence" value="ECO:0007669"/>
    <property type="project" value="UniProtKB-KW"/>
</dbReference>
<dbReference type="SUPFAM" id="SSF51182">
    <property type="entry name" value="RmlC-like cupins"/>
    <property type="match status" value="1"/>
</dbReference>
<evidence type="ECO:0000313" key="3">
    <source>
        <dbReference type="EMBL" id="PMJ69192.1"/>
    </source>
</evidence>
<reference evidence="4" key="1">
    <citation type="submission" date="2016-07" db="EMBL/GenBank/DDBJ databases">
        <title>Nontailed viruses are major unrecognized killers of bacteria in the ocean.</title>
        <authorList>
            <person name="Kauffman K."/>
            <person name="Hussain F."/>
            <person name="Yang J."/>
            <person name="Arevalo P."/>
            <person name="Brown J."/>
            <person name="Cutler M."/>
            <person name="Kelly L."/>
            <person name="Polz M.F."/>
        </authorList>
    </citation>
    <scope>NUCLEOTIDE SEQUENCE [LARGE SCALE GENOMIC DNA]</scope>
    <source>
        <strain evidence="4">10N.261.55.E11</strain>
    </source>
</reference>
<dbReference type="Gene3D" id="2.60.120.10">
    <property type="entry name" value="Jelly Rolls"/>
    <property type="match status" value="1"/>
</dbReference>
<evidence type="ECO:0000259" key="2">
    <source>
        <dbReference type="Pfam" id="PF07883"/>
    </source>
</evidence>
<dbReference type="InterPro" id="IPR014710">
    <property type="entry name" value="RmlC-like_jellyroll"/>
</dbReference>
<organism evidence="3 4">
    <name type="scientific">Vibrio splendidus</name>
    <dbReference type="NCBI Taxonomy" id="29497"/>
    <lineage>
        <taxon>Bacteria</taxon>
        <taxon>Pseudomonadati</taxon>
        <taxon>Pseudomonadota</taxon>
        <taxon>Gammaproteobacteria</taxon>
        <taxon>Vibrionales</taxon>
        <taxon>Vibrionaceae</taxon>
        <taxon>Vibrio</taxon>
    </lineage>
</organism>
<dbReference type="PANTHER" id="PTHR35848:SF6">
    <property type="entry name" value="CUPIN TYPE-2 DOMAIN-CONTAINING PROTEIN"/>
    <property type="match status" value="1"/>
</dbReference>
<sequence length="356" mass="40838">MVKILNLSEIEAIRNVEENGKQIDIGSYQSLQSHPELNDFFLKNENRITVAITKLEPDSELPVHQHPMESVIMVISGEGEYFGEFEQTIKKGDIVRVPQYALHGFRAKKDTSLECISMQNDGEPIYRLDQENRVSFNTNAYEILCEQNECKSLEFSGLCKDIVNQVDIHGELFKTNLFGYIKRWSECFQVLLYLRQGNTLDSELSTLFLDHLEEEIGHQKYLANYTYTFDATFEGFCAWFERHISTVSDAEKTILMHMVLETAGDVFSSYMAGEKSQKETSLGDYIDLHSDLDEGHASMGSKQIEKFCSYDQERALQFNSDCWGVFNEMFSYIINKTKVDTLKAAETKVSMDSLHA</sequence>
<evidence type="ECO:0000313" key="4">
    <source>
        <dbReference type="Proteomes" id="UP000235330"/>
    </source>
</evidence>
<gene>
    <name evidence="3" type="ORF">BCU17_14105</name>
</gene>
<dbReference type="Proteomes" id="UP000235330">
    <property type="component" value="Unassembled WGS sequence"/>
</dbReference>
<protein>
    <recommendedName>
        <fullName evidence="2">Cupin type-2 domain-containing protein</fullName>
    </recommendedName>
</protein>
<dbReference type="InterPro" id="IPR016084">
    <property type="entry name" value="Haem_Oase-like_multi-hlx"/>
</dbReference>
<dbReference type="EMBL" id="MCWU01000012">
    <property type="protein sequence ID" value="PMJ69192.1"/>
    <property type="molecule type" value="Genomic_DNA"/>
</dbReference>
<name>A0A2N7FIQ4_VIBSP</name>
<proteinExistence type="predicted"/>
<dbReference type="Gene3D" id="1.20.910.10">
    <property type="entry name" value="Heme oxygenase-like"/>
    <property type="match status" value="1"/>
</dbReference>
<dbReference type="InterPro" id="IPR051610">
    <property type="entry name" value="GPI/OXD"/>
</dbReference>